<dbReference type="Gene3D" id="3.40.630.10">
    <property type="entry name" value="Zn peptidases"/>
    <property type="match status" value="1"/>
</dbReference>
<accession>A0ABW2QSD8</accession>
<dbReference type="CDD" id="cd06233">
    <property type="entry name" value="M14-like"/>
    <property type="match status" value="1"/>
</dbReference>
<comment type="caution">
    <text evidence="1">The sequence shown here is derived from an EMBL/GenBank/DDBJ whole genome shotgun (WGS) entry which is preliminary data.</text>
</comment>
<keyword evidence="2" id="KW-1185">Reference proteome</keyword>
<sequence length="377" mass="40367">MSAHVMPLQAPPPAHCFPADYAQGRARFLEAAIAAGATLTHHVLPGHRGRQGEELALDAALLPARADADGRAPLLIVSSGVHGVEGLCGSGCQQHLLHDAELLALAWARGVDVLMLHAINPHGFSHLRRGNEDNVDLNRNCIDFNASGVTPNPGYATLHPLLVPPSWPPAPEIARALNDTIHRLGVAAFRRAATAGQATHPDGLFHSGHAPSWSNRTVRSLLRAHGAQRTEVAWVDLHTGLGPRGHGEKIHAGRTEQADLMRGRRLWGADVVAAWEGQSASEQVRGPVVSCIYDECPQADVAAVALEFGTVPYDTFLDALRADQWLHNHPNAPADLAASIRQGMKDAFYVDADDWRGMVAAQARVAVLQACLGLGRR</sequence>
<dbReference type="InterPro" id="IPR021259">
    <property type="entry name" value="DUF2817"/>
</dbReference>
<dbReference type="EMBL" id="JBHTCA010000013">
    <property type="protein sequence ID" value="MFC7410273.1"/>
    <property type="molecule type" value="Genomic_DNA"/>
</dbReference>
<protein>
    <submittedName>
        <fullName evidence="1">M14 family metallopeptidase</fullName>
    </submittedName>
</protein>
<proteinExistence type="predicted"/>
<reference evidence="2" key="1">
    <citation type="journal article" date="2019" name="Int. J. Syst. Evol. Microbiol.">
        <title>The Global Catalogue of Microorganisms (GCM) 10K type strain sequencing project: providing services to taxonomists for standard genome sequencing and annotation.</title>
        <authorList>
            <consortium name="The Broad Institute Genomics Platform"/>
            <consortium name="The Broad Institute Genome Sequencing Center for Infectious Disease"/>
            <person name="Wu L."/>
            <person name="Ma J."/>
        </authorList>
    </citation>
    <scope>NUCLEOTIDE SEQUENCE [LARGE SCALE GENOMIC DNA]</scope>
    <source>
        <strain evidence="2">CGMCC 1.12371</strain>
    </source>
</reference>
<dbReference type="RefSeq" id="WP_382225086.1">
    <property type="nucleotide sequence ID" value="NZ_JBHTCA010000013.1"/>
</dbReference>
<dbReference type="Proteomes" id="UP001596501">
    <property type="component" value="Unassembled WGS sequence"/>
</dbReference>
<gene>
    <name evidence="1" type="ORF">ACFQPB_15505</name>
</gene>
<evidence type="ECO:0000313" key="2">
    <source>
        <dbReference type="Proteomes" id="UP001596501"/>
    </source>
</evidence>
<evidence type="ECO:0000313" key="1">
    <source>
        <dbReference type="EMBL" id="MFC7410273.1"/>
    </source>
</evidence>
<name>A0ABW2QSD8_9BURK</name>
<organism evidence="1 2">
    <name type="scientific">Hydrogenophaga atypica</name>
    <dbReference type="NCBI Taxonomy" id="249409"/>
    <lineage>
        <taxon>Bacteria</taxon>
        <taxon>Pseudomonadati</taxon>
        <taxon>Pseudomonadota</taxon>
        <taxon>Betaproteobacteria</taxon>
        <taxon>Burkholderiales</taxon>
        <taxon>Comamonadaceae</taxon>
        <taxon>Hydrogenophaga</taxon>
    </lineage>
</organism>
<dbReference type="Pfam" id="PF10994">
    <property type="entry name" value="DUF2817"/>
    <property type="match status" value="1"/>
</dbReference>
<dbReference type="SUPFAM" id="SSF53187">
    <property type="entry name" value="Zn-dependent exopeptidases"/>
    <property type="match status" value="1"/>
</dbReference>